<dbReference type="Pfam" id="PF00072">
    <property type="entry name" value="Response_reg"/>
    <property type="match status" value="1"/>
</dbReference>
<dbReference type="InterPro" id="IPR000792">
    <property type="entry name" value="Tscrpt_reg_LuxR_C"/>
</dbReference>
<evidence type="ECO:0000313" key="8">
    <source>
        <dbReference type="Proteomes" id="UP000246483"/>
    </source>
</evidence>
<dbReference type="EMBL" id="QGUB01000001">
    <property type="protein sequence ID" value="PWW49103.1"/>
    <property type="molecule type" value="Genomic_DNA"/>
</dbReference>
<dbReference type="GO" id="GO:0003677">
    <property type="term" value="F:DNA binding"/>
    <property type="evidence" value="ECO:0007669"/>
    <property type="project" value="UniProtKB-KW"/>
</dbReference>
<feature type="domain" description="HTH luxR-type" evidence="5">
    <location>
        <begin position="197"/>
        <end position="262"/>
    </location>
</feature>
<keyword evidence="1 3" id="KW-0597">Phosphoprotein</keyword>
<dbReference type="GO" id="GO:0006355">
    <property type="term" value="P:regulation of DNA-templated transcription"/>
    <property type="evidence" value="ECO:0007669"/>
    <property type="project" value="InterPro"/>
</dbReference>
<keyword evidence="2" id="KW-0238">DNA-binding</keyword>
<dbReference type="AlphaFoldDB" id="A0A317RH47"/>
<dbReference type="PRINTS" id="PR00038">
    <property type="entry name" value="HTHLUXR"/>
</dbReference>
<dbReference type="InterPro" id="IPR039420">
    <property type="entry name" value="WalR-like"/>
</dbReference>
<dbReference type="GO" id="GO:0000160">
    <property type="term" value="P:phosphorelay signal transduction system"/>
    <property type="evidence" value="ECO:0007669"/>
    <property type="project" value="InterPro"/>
</dbReference>
<dbReference type="Proteomes" id="UP000246483">
    <property type="component" value="Unassembled WGS sequence"/>
</dbReference>
<evidence type="ECO:0000256" key="1">
    <source>
        <dbReference type="ARBA" id="ARBA00022553"/>
    </source>
</evidence>
<dbReference type="SMART" id="SM00448">
    <property type="entry name" value="REC"/>
    <property type="match status" value="1"/>
</dbReference>
<dbReference type="InterPro" id="IPR058245">
    <property type="entry name" value="NreC/VraR/RcsB-like_REC"/>
</dbReference>
<dbReference type="InterPro" id="IPR001789">
    <property type="entry name" value="Sig_transdc_resp-reg_receiver"/>
</dbReference>
<organism evidence="7 8">
    <name type="scientific">Melaminivora alkalimesophila</name>
    <dbReference type="NCBI Taxonomy" id="1165852"/>
    <lineage>
        <taxon>Bacteria</taxon>
        <taxon>Pseudomonadati</taxon>
        <taxon>Pseudomonadota</taxon>
        <taxon>Betaproteobacteria</taxon>
        <taxon>Burkholderiales</taxon>
        <taxon>Comamonadaceae</taxon>
        <taxon>Melaminivora</taxon>
    </lineage>
</organism>
<protein>
    <submittedName>
        <fullName evidence="7">LuxR family two component transcriptional regulator</fullName>
    </submittedName>
</protein>
<feature type="domain" description="Response regulatory" evidence="6">
    <location>
        <begin position="47"/>
        <end position="163"/>
    </location>
</feature>
<dbReference type="Gene3D" id="3.40.50.2300">
    <property type="match status" value="1"/>
</dbReference>
<evidence type="ECO:0000313" key="7">
    <source>
        <dbReference type="EMBL" id="PWW49103.1"/>
    </source>
</evidence>
<dbReference type="InterPro" id="IPR016032">
    <property type="entry name" value="Sig_transdc_resp-reg_C-effctor"/>
</dbReference>
<reference evidence="7 8" key="1">
    <citation type="submission" date="2018-05" db="EMBL/GenBank/DDBJ databases">
        <title>Genomic Encyclopedia of Type Strains, Phase IV (KMG-IV): sequencing the most valuable type-strain genomes for metagenomic binning, comparative biology and taxonomic classification.</title>
        <authorList>
            <person name="Goeker M."/>
        </authorList>
    </citation>
    <scope>NUCLEOTIDE SEQUENCE [LARGE SCALE GENOMIC DNA]</scope>
    <source>
        <strain evidence="7 8">DSM 26006</strain>
    </source>
</reference>
<feature type="modified residue" description="4-aspartylphosphate" evidence="3">
    <location>
        <position position="98"/>
    </location>
</feature>
<dbReference type="SUPFAM" id="SSF46894">
    <property type="entry name" value="C-terminal effector domain of the bipartite response regulators"/>
    <property type="match status" value="1"/>
</dbReference>
<accession>A0A317RH47</accession>
<comment type="caution">
    <text evidence="7">The sequence shown here is derived from an EMBL/GenBank/DDBJ whole genome shotgun (WGS) entry which is preliminary data.</text>
</comment>
<evidence type="ECO:0000256" key="4">
    <source>
        <dbReference type="SAM" id="MobiDB-lite"/>
    </source>
</evidence>
<proteinExistence type="predicted"/>
<sequence>MLSLDTTAGDASLVRPQLPGHGRIPSRAGSSGLWPDFLAGQLDKPVRVLLVDDDPHMRRVIATELMADPRTLLMAQAASVREGRKAIHQHEFDVMLVDLHLGDGQGFALIDCMKSVRPSAEAVVVSVMECDDQVLRAFELGATGYLVKNSWFGNYPQAVLQVANGGASITPNLARRLLQRLGHGTAPAPAGSAARSGEAAVECLSQREREVLRMVAAGYTSAEVGAQLSISSLTVNTHIKNIYRKLQVRTRAQAVRFASLRGLF</sequence>
<dbReference type="PROSITE" id="PS50043">
    <property type="entry name" value="HTH_LUXR_2"/>
    <property type="match status" value="1"/>
</dbReference>
<evidence type="ECO:0000259" key="5">
    <source>
        <dbReference type="PROSITE" id="PS50043"/>
    </source>
</evidence>
<dbReference type="PANTHER" id="PTHR43214:SF43">
    <property type="entry name" value="TWO-COMPONENT RESPONSE REGULATOR"/>
    <property type="match status" value="1"/>
</dbReference>
<dbReference type="PROSITE" id="PS00622">
    <property type="entry name" value="HTH_LUXR_1"/>
    <property type="match status" value="1"/>
</dbReference>
<dbReference type="SUPFAM" id="SSF52172">
    <property type="entry name" value="CheY-like"/>
    <property type="match status" value="1"/>
</dbReference>
<dbReference type="CDD" id="cd17535">
    <property type="entry name" value="REC_NarL-like"/>
    <property type="match status" value="1"/>
</dbReference>
<dbReference type="Pfam" id="PF00196">
    <property type="entry name" value="GerE"/>
    <property type="match status" value="1"/>
</dbReference>
<dbReference type="OrthoDB" id="3623000at2"/>
<gene>
    <name evidence="7" type="ORF">DFR36_101627</name>
</gene>
<feature type="region of interest" description="Disordered" evidence="4">
    <location>
        <begin position="1"/>
        <end position="26"/>
    </location>
</feature>
<evidence type="ECO:0000259" key="6">
    <source>
        <dbReference type="PROSITE" id="PS50110"/>
    </source>
</evidence>
<keyword evidence="8" id="KW-1185">Reference proteome</keyword>
<dbReference type="SMART" id="SM00421">
    <property type="entry name" value="HTH_LUXR"/>
    <property type="match status" value="1"/>
</dbReference>
<dbReference type="PANTHER" id="PTHR43214">
    <property type="entry name" value="TWO-COMPONENT RESPONSE REGULATOR"/>
    <property type="match status" value="1"/>
</dbReference>
<name>A0A317RH47_9BURK</name>
<dbReference type="CDD" id="cd06170">
    <property type="entry name" value="LuxR_C_like"/>
    <property type="match status" value="1"/>
</dbReference>
<dbReference type="InterPro" id="IPR011006">
    <property type="entry name" value="CheY-like_superfamily"/>
</dbReference>
<evidence type="ECO:0000256" key="3">
    <source>
        <dbReference type="PROSITE-ProRule" id="PRU00169"/>
    </source>
</evidence>
<evidence type="ECO:0000256" key="2">
    <source>
        <dbReference type="ARBA" id="ARBA00023125"/>
    </source>
</evidence>
<dbReference type="PROSITE" id="PS50110">
    <property type="entry name" value="RESPONSE_REGULATORY"/>
    <property type="match status" value="1"/>
</dbReference>